<keyword evidence="3" id="KW-1185">Reference proteome</keyword>
<reference evidence="2" key="1">
    <citation type="submission" date="2023-06" db="EMBL/GenBank/DDBJ databases">
        <authorList>
            <person name="Delattre M."/>
        </authorList>
    </citation>
    <scope>NUCLEOTIDE SEQUENCE</scope>
    <source>
        <strain evidence="2">AF72</strain>
    </source>
</reference>
<comment type="caution">
    <text evidence="2">The sequence shown here is derived from an EMBL/GenBank/DDBJ whole genome shotgun (WGS) entry which is preliminary data.</text>
</comment>
<gene>
    <name evidence="2" type="ORF">MSPICULIGERA_LOCUS864</name>
</gene>
<protein>
    <submittedName>
        <fullName evidence="2">Uncharacterized protein</fullName>
    </submittedName>
</protein>
<keyword evidence="1" id="KW-0812">Transmembrane</keyword>
<feature type="transmembrane region" description="Helical" evidence="1">
    <location>
        <begin position="55"/>
        <end position="80"/>
    </location>
</feature>
<proteinExistence type="predicted"/>
<dbReference type="AlphaFoldDB" id="A0AA36FP33"/>
<sequence>MPSPDPDIGERILLAFGLEERQPGIKVADPERAELLAAIAKGKPPKSLKQQCCTWLKNICAFCCFALFAIFCIFWAYLLFWHQQMCRQLADRGEPLPGSCTQPIL</sequence>
<name>A0AA36FP33_9BILA</name>
<dbReference type="EMBL" id="CATQJA010000222">
    <property type="protein sequence ID" value="CAJ0558127.1"/>
    <property type="molecule type" value="Genomic_DNA"/>
</dbReference>
<keyword evidence="1" id="KW-0472">Membrane</keyword>
<evidence type="ECO:0000313" key="2">
    <source>
        <dbReference type="EMBL" id="CAJ0558127.1"/>
    </source>
</evidence>
<keyword evidence="1" id="KW-1133">Transmembrane helix</keyword>
<dbReference type="Proteomes" id="UP001177023">
    <property type="component" value="Unassembled WGS sequence"/>
</dbReference>
<evidence type="ECO:0000313" key="3">
    <source>
        <dbReference type="Proteomes" id="UP001177023"/>
    </source>
</evidence>
<feature type="non-terminal residue" evidence="2">
    <location>
        <position position="1"/>
    </location>
</feature>
<evidence type="ECO:0000256" key="1">
    <source>
        <dbReference type="SAM" id="Phobius"/>
    </source>
</evidence>
<accession>A0AA36FP33</accession>
<organism evidence="2 3">
    <name type="scientific">Mesorhabditis spiculigera</name>
    <dbReference type="NCBI Taxonomy" id="96644"/>
    <lineage>
        <taxon>Eukaryota</taxon>
        <taxon>Metazoa</taxon>
        <taxon>Ecdysozoa</taxon>
        <taxon>Nematoda</taxon>
        <taxon>Chromadorea</taxon>
        <taxon>Rhabditida</taxon>
        <taxon>Rhabditina</taxon>
        <taxon>Rhabditomorpha</taxon>
        <taxon>Rhabditoidea</taxon>
        <taxon>Rhabditidae</taxon>
        <taxon>Mesorhabditinae</taxon>
        <taxon>Mesorhabditis</taxon>
    </lineage>
</organism>